<evidence type="ECO:0000313" key="3">
    <source>
        <dbReference type="EMBL" id="SVA24940.1"/>
    </source>
</evidence>
<dbReference type="PANTHER" id="PTHR22855">
    <property type="entry name" value="ACETYL, PROPIONYL, PYRUVATE, AND GLUTACONYL CARBOXYLASE-RELATED"/>
    <property type="match status" value="1"/>
</dbReference>
<dbReference type="AlphaFoldDB" id="A0A381U9P7"/>
<protein>
    <recommendedName>
        <fullName evidence="4">CoA carboxyltransferase C-terminal domain-containing protein</fullName>
    </recommendedName>
</protein>
<proteinExistence type="predicted"/>
<dbReference type="SUPFAM" id="SSF52096">
    <property type="entry name" value="ClpP/crotonase"/>
    <property type="match status" value="2"/>
</dbReference>
<dbReference type="GO" id="GO:0016874">
    <property type="term" value="F:ligase activity"/>
    <property type="evidence" value="ECO:0007669"/>
    <property type="project" value="InterPro"/>
</dbReference>
<dbReference type="InterPro" id="IPR034733">
    <property type="entry name" value="AcCoA_carboxyl_beta"/>
</dbReference>
<dbReference type="InterPro" id="IPR011763">
    <property type="entry name" value="COA_CT_C"/>
</dbReference>
<feature type="domain" description="CoA carboxyltransferase C-terminal" evidence="2">
    <location>
        <begin position="289"/>
        <end position="538"/>
    </location>
</feature>
<evidence type="ECO:0008006" key="4">
    <source>
        <dbReference type="Google" id="ProtNLM"/>
    </source>
</evidence>
<accession>A0A381U9P7</accession>
<evidence type="ECO:0000259" key="2">
    <source>
        <dbReference type="PROSITE" id="PS50989"/>
    </source>
</evidence>
<dbReference type="InterPro" id="IPR011762">
    <property type="entry name" value="COA_CT_N"/>
</dbReference>
<dbReference type="PROSITE" id="PS50989">
    <property type="entry name" value="COA_CT_CTER"/>
    <property type="match status" value="1"/>
</dbReference>
<dbReference type="Pfam" id="PF01039">
    <property type="entry name" value="Carboxyl_trans"/>
    <property type="match status" value="1"/>
</dbReference>
<dbReference type="EMBL" id="UINC01006012">
    <property type="protein sequence ID" value="SVA24940.1"/>
    <property type="molecule type" value="Genomic_DNA"/>
</dbReference>
<dbReference type="PANTHER" id="PTHR22855:SF46">
    <property type="entry name" value="METHYLCROTONOYL-COA CARBOXYLASE"/>
    <property type="match status" value="1"/>
</dbReference>
<dbReference type="FunFam" id="3.90.226.10:FF:000021">
    <property type="entry name" value="Acetyl-CoA carboxylase carboxyltransferase subunit"/>
    <property type="match status" value="1"/>
</dbReference>
<dbReference type="PROSITE" id="PS50980">
    <property type="entry name" value="COA_CT_NTER"/>
    <property type="match status" value="1"/>
</dbReference>
<feature type="domain" description="CoA carboxyltransferase N-terminal" evidence="1">
    <location>
        <begin position="28"/>
        <end position="289"/>
    </location>
</feature>
<organism evidence="3">
    <name type="scientific">marine metagenome</name>
    <dbReference type="NCBI Taxonomy" id="408172"/>
    <lineage>
        <taxon>unclassified sequences</taxon>
        <taxon>metagenomes</taxon>
        <taxon>ecological metagenomes</taxon>
    </lineage>
</organism>
<sequence length="547" mass="58932">MKTKNIAQQLVSKLNTRSEAYVENSNVMRSKLGEIDKLLDLAEAGGGKAHHERLAKKGKMPIRERIINVLDPDSPFLEISPLAAYGSSYTIGGGAVAGIGVIAGVECVIFGNDPSVLAGALTPYAGKKWMRSLEIARENNIPYISFVESAGADLRIDPTKASEPNVGLGHFAESGRPFYDTIELSKMRTPTVCVVFGSSTAGGAYQPGMSDYNIFIKEKSKVFLAGPPLVKMATGEESDSETLGGAQMHSEASGLSDYLAEDEMDALRMCREVVSHLNWRKPGPTPSKIAEEPIYDSEELLGLVSEDLKTPFDIREVIARFVDGSCFEEFKPLFGPTMVCGWASVHGYPVGILGNNGAIYPDSSQKAAHFIQLCNQTDTPIIFLQNVTGFLVGKDFESAGIIKKGSQMINAVSNSTVPHITIIIGASYGAGTYAMSGRAYNNRFTFIWPTAKIAVMGPKQIAGVMSMVRRGAALRKGEEFDEDEDAMIVKAVEQIQEKGSLALAATGLISDDGIIDPRDTRTVLGFCLSVVRNKAIEGAKSYGVFRL</sequence>
<dbReference type="FunFam" id="3.90.226.10:FF:000030">
    <property type="entry name" value="Acetyl-CoA carboxylase carboxyltransferase subunit"/>
    <property type="match status" value="1"/>
</dbReference>
<dbReference type="InterPro" id="IPR045190">
    <property type="entry name" value="MCCB/AccD1-like"/>
</dbReference>
<dbReference type="Gene3D" id="3.90.226.10">
    <property type="entry name" value="2-enoyl-CoA Hydratase, Chain A, domain 1"/>
    <property type="match status" value="2"/>
</dbReference>
<reference evidence="3" key="1">
    <citation type="submission" date="2018-05" db="EMBL/GenBank/DDBJ databases">
        <authorList>
            <person name="Lanie J.A."/>
            <person name="Ng W.-L."/>
            <person name="Kazmierczak K.M."/>
            <person name="Andrzejewski T.M."/>
            <person name="Davidsen T.M."/>
            <person name="Wayne K.J."/>
            <person name="Tettelin H."/>
            <person name="Glass J.I."/>
            <person name="Rusch D."/>
            <person name="Podicherti R."/>
            <person name="Tsui H.-C.T."/>
            <person name="Winkler M.E."/>
        </authorList>
    </citation>
    <scope>NUCLEOTIDE SEQUENCE</scope>
</reference>
<dbReference type="InterPro" id="IPR029045">
    <property type="entry name" value="ClpP/crotonase-like_dom_sf"/>
</dbReference>
<evidence type="ECO:0000259" key="1">
    <source>
        <dbReference type="PROSITE" id="PS50980"/>
    </source>
</evidence>
<name>A0A381U9P7_9ZZZZ</name>
<gene>
    <name evidence="3" type="ORF">METZ01_LOCUS77794</name>
</gene>